<reference evidence="1" key="1">
    <citation type="journal article" date="2020" name="Mol. Plant Microbe Interact.">
        <title>Genome Sequence of the Biocontrol Agent Coniothyrium minitans strain Conio (IMI 134523).</title>
        <authorList>
            <person name="Patel D."/>
            <person name="Shittu T.A."/>
            <person name="Baroncelli R."/>
            <person name="Muthumeenakshi S."/>
            <person name="Osborne T.H."/>
            <person name="Janganan T.K."/>
            <person name="Sreenivasaprasad S."/>
        </authorList>
    </citation>
    <scope>NUCLEOTIDE SEQUENCE</scope>
    <source>
        <strain evidence="1">Conio</strain>
    </source>
</reference>
<organism evidence="1 2">
    <name type="scientific">Paraphaeosphaeria minitans</name>
    <dbReference type="NCBI Taxonomy" id="565426"/>
    <lineage>
        <taxon>Eukaryota</taxon>
        <taxon>Fungi</taxon>
        <taxon>Dikarya</taxon>
        <taxon>Ascomycota</taxon>
        <taxon>Pezizomycotina</taxon>
        <taxon>Dothideomycetes</taxon>
        <taxon>Pleosporomycetidae</taxon>
        <taxon>Pleosporales</taxon>
        <taxon>Massarineae</taxon>
        <taxon>Didymosphaeriaceae</taxon>
        <taxon>Paraphaeosphaeria</taxon>
    </lineage>
</organism>
<dbReference type="AlphaFoldDB" id="A0A9P6GLK0"/>
<keyword evidence="2" id="KW-1185">Reference proteome</keyword>
<sequence>MIPFFNGPRASGVIYQPQTLGLEHHRASIYRYDTVSFWRRPTPSFDHAFQRRIHHHPQAPRHPVLDPRSAVFVHARDFPLTTHTHTAKRLRSHRSYASRPSIYLPRQHAEYRKGGAHVAVLPPIALVPRALNNFPALRRPRRNTASRFRLLCRTHMTTLPLHLHLHLHNVHVHGHGFAHCSTAQ</sequence>
<dbReference type="OrthoDB" id="10616407at2759"/>
<evidence type="ECO:0000313" key="1">
    <source>
        <dbReference type="EMBL" id="KAF9737877.1"/>
    </source>
</evidence>
<dbReference type="Proteomes" id="UP000756921">
    <property type="component" value="Unassembled WGS sequence"/>
</dbReference>
<gene>
    <name evidence="1" type="ORF">PMIN01_03160</name>
</gene>
<comment type="caution">
    <text evidence="1">The sequence shown here is derived from an EMBL/GenBank/DDBJ whole genome shotgun (WGS) entry which is preliminary data.</text>
</comment>
<name>A0A9P6GLK0_9PLEO</name>
<accession>A0A9P6GLK0</accession>
<proteinExistence type="predicted"/>
<dbReference type="EMBL" id="WJXW01000003">
    <property type="protein sequence ID" value="KAF9737877.1"/>
    <property type="molecule type" value="Genomic_DNA"/>
</dbReference>
<evidence type="ECO:0000313" key="2">
    <source>
        <dbReference type="Proteomes" id="UP000756921"/>
    </source>
</evidence>
<protein>
    <submittedName>
        <fullName evidence="1">Uncharacterized protein</fullName>
    </submittedName>
</protein>